<feature type="transmembrane region" description="Helical" evidence="8">
    <location>
        <begin position="81"/>
        <end position="104"/>
    </location>
</feature>
<keyword evidence="6 8" id="KW-0472">Membrane</keyword>
<dbReference type="RefSeq" id="WP_205143213.1">
    <property type="nucleotide sequence ID" value="NZ_JAFBDN010000004.1"/>
</dbReference>
<organism evidence="10 11">
    <name type="scientific">Periweissella beninensis</name>
    <dbReference type="NCBI Taxonomy" id="504936"/>
    <lineage>
        <taxon>Bacteria</taxon>
        <taxon>Bacillati</taxon>
        <taxon>Bacillota</taxon>
        <taxon>Bacilli</taxon>
        <taxon>Lactobacillales</taxon>
        <taxon>Lactobacillaceae</taxon>
        <taxon>Periweissella</taxon>
    </lineage>
</organism>
<dbReference type="InterPro" id="IPR028325">
    <property type="entry name" value="VG_K_chnl"/>
</dbReference>
<proteinExistence type="predicted"/>
<evidence type="ECO:0000256" key="4">
    <source>
        <dbReference type="ARBA" id="ARBA00022989"/>
    </source>
</evidence>
<evidence type="ECO:0000256" key="8">
    <source>
        <dbReference type="SAM" id="Phobius"/>
    </source>
</evidence>
<accession>A0ABT0VG71</accession>
<dbReference type="SUPFAM" id="SSF81324">
    <property type="entry name" value="Voltage-gated potassium channels"/>
    <property type="match status" value="1"/>
</dbReference>
<evidence type="ECO:0000256" key="3">
    <source>
        <dbReference type="ARBA" id="ARBA00022692"/>
    </source>
</evidence>
<evidence type="ECO:0000256" key="7">
    <source>
        <dbReference type="ARBA" id="ARBA00023303"/>
    </source>
</evidence>
<comment type="caution">
    <text evidence="10">The sequence shown here is derived from an EMBL/GenBank/DDBJ whole genome shotgun (WGS) entry which is preliminary data.</text>
</comment>
<keyword evidence="7 10" id="KW-0407">Ion channel</keyword>
<dbReference type="EMBL" id="JAGMVS010000039">
    <property type="protein sequence ID" value="MCM2436829.1"/>
    <property type="molecule type" value="Genomic_DNA"/>
</dbReference>
<evidence type="ECO:0000313" key="10">
    <source>
        <dbReference type="EMBL" id="MCM2436829.1"/>
    </source>
</evidence>
<dbReference type="InterPro" id="IPR027359">
    <property type="entry name" value="Volt_channel_dom_sf"/>
</dbReference>
<dbReference type="PANTHER" id="PTHR11537">
    <property type="entry name" value="VOLTAGE-GATED POTASSIUM CHANNEL"/>
    <property type="match status" value="1"/>
</dbReference>
<dbReference type="Pfam" id="PF07885">
    <property type="entry name" value="Ion_trans_2"/>
    <property type="match status" value="1"/>
</dbReference>
<evidence type="ECO:0000256" key="5">
    <source>
        <dbReference type="ARBA" id="ARBA00023065"/>
    </source>
</evidence>
<dbReference type="Gene3D" id="1.20.120.350">
    <property type="entry name" value="Voltage-gated potassium channels. Chain C"/>
    <property type="match status" value="1"/>
</dbReference>
<evidence type="ECO:0000259" key="9">
    <source>
        <dbReference type="Pfam" id="PF07885"/>
    </source>
</evidence>
<feature type="transmembrane region" description="Helical" evidence="8">
    <location>
        <begin position="193"/>
        <end position="213"/>
    </location>
</feature>
<evidence type="ECO:0000256" key="1">
    <source>
        <dbReference type="ARBA" id="ARBA00004141"/>
    </source>
</evidence>
<dbReference type="PANTHER" id="PTHR11537:SF254">
    <property type="entry name" value="POTASSIUM VOLTAGE-GATED CHANNEL PROTEIN SHAB"/>
    <property type="match status" value="1"/>
</dbReference>
<feature type="transmembrane region" description="Helical" evidence="8">
    <location>
        <begin position="21"/>
        <end position="40"/>
    </location>
</feature>
<feature type="transmembrane region" description="Helical" evidence="8">
    <location>
        <begin position="163"/>
        <end position="181"/>
    </location>
</feature>
<evidence type="ECO:0000256" key="6">
    <source>
        <dbReference type="ARBA" id="ARBA00023136"/>
    </source>
</evidence>
<keyword evidence="3 8" id="KW-0812">Transmembrane</keyword>
<dbReference type="Gene3D" id="1.10.287.70">
    <property type="match status" value="1"/>
</dbReference>
<dbReference type="GO" id="GO:0034220">
    <property type="term" value="P:monoatomic ion transmembrane transport"/>
    <property type="evidence" value="ECO:0007669"/>
    <property type="project" value="UniProtKB-KW"/>
</dbReference>
<feature type="domain" description="Potassium channel" evidence="9">
    <location>
        <begin position="148"/>
        <end position="217"/>
    </location>
</feature>
<name>A0ABT0VG71_9LACO</name>
<evidence type="ECO:0000256" key="2">
    <source>
        <dbReference type="ARBA" id="ARBA00022448"/>
    </source>
</evidence>
<comment type="subcellular location">
    <subcellularLocation>
        <location evidence="1">Membrane</location>
        <topology evidence="1">Multi-pass membrane protein</topology>
    </subcellularLocation>
</comment>
<keyword evidence="5" id="KW-0406">Ion transport</keyword>
<reference evidence="10" key="1">
    <citation type="submission" date="2021-04" db="EMBL/GenBank/DDBJ databases">
        <title>Taxonomic assessment of Weissella genus.</title>
        <authorList>
            <person name="Fanelli F."/>
            <person name="Chieffi D."/>
            <person name="Dell'Aquila A."/>
            <person name="Gyu-Sung C."/>
            <person name="Franz C.M.A.P."/>
            <person name="Fusco V."/>
        </authorList>
    </citation>
    <scope>NUCLEOTIDE SEQUENCE</scope>
    <source>
        <strain evidence="10">LMG 25373</strain>
    </source>
</reference>
<keyword evidence="11" id="KW-1185">Reference proteome</keyword>
<sequence>MNNLRIWLNRQHFLKKEKVITIYHITIAILAVISIVLVLLDLTNNINILVFPFNWLNNIILLIFTVDYFGRFIRAKKRWQFVYQNIFDLLAILPFSTIFSFFRLARLTQIVRVSLIFRVIGLSGKLTRNLHRFFYGTGLVYMLYISAILLVVSSAIFSQVEHVTFGNSLWWAIVTVTTVGYGDITPTTPIGRALAVILMFLGIGLIGTLTSAITNIMGRTFGHEEDFAAESNLTMQEIEELHKEIRQLTASVNELKSLQLQQMKHRKK</sequence>
<feature type="transmembrane region" description="Helical" evidence="8">
    <location>
        <begin position="46"/>
        <end position="69"/>
    </location>
</feature>
<evidence type="ECO:0000313" key="11">
    <source>
        <dbReference type="Proteomes" id="UP001057481"/>
    </source>
</evidence>
<protein>
    <submittedName>
        <fullName evidence="10">Potassium channel family protein</fullName>
    </submittedName>
</protein>
<keyword evidence="2" id="KW-0813">Transport</keyword>
<keyword evidence="4 8" id="KW-1133">Transmembrane helix</keyword>
<dbReference type="Proteomes" id="UP001057481">
    <property type="component" value="Unassembled WGS sequence"/>
</dbReference>
<feature type="transmembrane region" description="Helical" evidence="8">
    <location>
        <begin position="139"/>
        <end position="157"/>
    </location>
</feature>
<dbReference type="InterPro" id="IPR013099">
    <property type="entry name" value="K_chnl_dom"/>
</dbReference>
<gene>
    <name evidence="10" type="ORF">KAK10_02635</name>
</gene>